<feature type="domain" description="R3H" evidence="11">
    <location>
        <begin position="626"/>
        <end position="689"/>
    </location>
</feature>
<keyword evidence="13" id="KW-1185">Reference proteome</keyword>
<dbReference type="Proteomes" id="UP000187209">
    <property type="component" value="Unassembled WGS sequence"/>
</dbReference>
<dbReference type="GO" id="GO:0005634">
    <property type="term" value="C:nucleus"/>
    <property type="evidence" value="ECO:0007669"/>
    <property type="project" value="UniProtKB-SubCell"/>
</dbReference>
<dbReference type="EMBL" id="MPUH01000915">
    <property type="protein sequence ID" value="OMJ72280.1"/>
    <property type="molecule type" value="Genomic_DNA"/>
</dbReference>
<feature type="region of interest" description="Disordered" evidence="10">
    <location>
        <begin position="1"/>
        <end position="44"/>
    </location>
</feature>
<evidence type="ECO:0000313" key="13">
    <source>
        <dbReference type="Proteomes" id="UP000187209"/>
    </source>
</evidence>
<dbReference type="GO" id="GO:0008270">
    <property type="term" value="F:zinc ion binding"/>
    <property type="evidence" value="ECO:0007669"/>
    <property type="project" value="UniProtKB-KW"/>
</dbReference>
<protein>
    <recommendedName>
        <fullName evidence="11">R3H domain-containing protein</fullName>
    </recommendedName>
</protein>
<evidence type="ECO:0000256" key="2">
    <source>
        <dbReference type="ARBA" id="ARBA00007269"/>
    </source>
</evidence>
<dbReference type="InterPro" id="IPR034078">
    <property type="entry name" value="NFX1_fam"/>
</dbReference>
<keyword evidence="7" id="KW-0805">Transcription regulation</keyword>
<keyword evidence="9" id="KW-0539">Nucleus</keyword>
<dbReference type="PROSITE" id="PS51061">
    <property type="entry name" value="R3H"/>
    <property type="match status" value="1"/>
</dbReference>
<evidence type="ECO:0000256" key="5">
    <source>
        <dbReference type="ARBA" id="ARBA00022771"/>
    </source>
</evidence>
<dbReference type="PANTHER" id="PTHR12360:SF12">
    <property type="entry name" value="TRANSCRIPTIONAL REPRESSOR NF-X1"/>
    <property type="match status" value="1"/>
</dbReference>
<feature type="compositionally biased region" description="Basic residues" evidence="10">
    <location>
        <begin position="1"/>
        <end position="15"/>
    </location>
</feature>
<dbReference type="GO" id="GO:0000981">
    <property type="term" value="F:DNA-binding transcription factor activity, RNA polymerase II-specific"/>
    <property type="evidence" value="ECO:0007669"/>
    <property type="project" value="TreeGrafter"/>
</dbReference>
<evidence type="ECO:0000256" key="6">
    <source>
        <dbReference type="ARBA" id="ARBA00022833"/>
    </source>
</evidence>
<dbReference type="OrthoDB" id="6512771at2759"/>
<evidence type="ECO:0000313" key="12">
    <source>
        <dbReference type="EMBL" id="OMJ72280.1"/>
    </source>
</evidence>
<evidence type="ECO:0000256" key="9">
    <source>
        <dbReference type="ARBA" id="ARBA00023242"/>
    </source>
</evidence>
<gene>
    <name evidence="12" type="ORF">SteCoe_29331</name>
</gene>
<reference evidence="12 13" key="1">
    <citation type="submission" date="2016-11" db="EMBL/GenBank/DDBJ databases">
        <title>The macronuclear genome of Stentor coeruleus: a giant cell with tiny introns.</title>
        <authorList>
            <person name="Slabodnick M."/>
            <person name="Ruby J.G."/>
            <person name="Reiff S.B."/>
            <person name="Swart E.C."/>
            <person name="Gosai S."/>
            <person name="Prabakaran S."/>
            <person name="Witkowska E."/>
            <person name="Larue G.E."/>
            <person name="Fisher S."/>
            <person name="Freeman R.M."/>
            <person name="Gunawardena J."/>
            <person name="Chu W."/>
            <person name="Stover N.A."/>
            <person name="Gregory B.D."/>
            <person name="Nowacki M."/>
            <person name="Derisi J."/>
            <person name="Roy S.W."/>
            <person name="Marshall W.F."/>
            <person name="Sood P."/>
        </authorList>
    </citation>
    <scope>NUCLEOTIDE SEQUENCE [LARGE SCALE GENOMIC DNA]</scope>
    <source>
        <strain evidence="12">WM001</strain>
    </source>
</reference>
<dbReference type="Pfam" id="PF01422">
    <property type="entry name" value="zf-NF-X1"/>
    <property type="match status" value="7"/>
</dbReference>
<sequence>MDSKPYRFKKKKKPPGFKQPRTEFQGPQGPKSAKNPALARWQKPEGSEQYSELLTKLIGRELECMVCMYQIGWRGKIWNCEQCRIPEHLTCIKKWKESSGNRWNCPACNYEYTTEPKYTCFCGKTEEPVQHPMYPPHSCGEVCGRSRGNDCPHLCPQQCHPGACPSCTSMAAPQTCYCTKKTYQPMCKDKHIGQSCDEICGKKLNCDSHYCQNKCHEGPCQKCCVVITQDCYCGKESVTVDCGMPIVCQNKCNKTLSCGKHFCDKNCHAGSCGVCKLSPNLVSRCPCGKNSLDMILLNPRTSCCDPIPSCYGVCDKILSCGHKCKVACHNGLCPPCKATQKITCRCTRTIQDVKCQDLTKQILCNKLCTTKKSCKRHKCNQQCCSGLDDPYSDEHRCLETCGKILNCSIHTCLSHCHIGNCEPCKVITRVRIFCPCGRSYKDPPIRCGTKDMEIGCTFKCAKILSCGHNCLSTCHSGECPSCSQLIEKPCRCGKMFLPIGCGILTVSCGKICGKVLKCEHNCVEKCHNEECEKYIKQHLCKKKKDRCSHTCLANCHYPNPCPQEPCQVHISVFCPCGSQSIIAACGEGKVLECDDGCLKIKRDKALGTGEKELYSEELVEFAKGNMEFINKVEGKLATIIAKKDKVTFLPPMKEKQRWLCHELATHHYKLDTQSLDKEPYRSVYVYLTDTARVPQPVLSEFVSLVNQGIETEFEKKEIMASLLFYQLSSSVTTDDLNDVLQKFSGDFYVKWENDHSAYAHFFSIHKCSEAKKILERTPGQYSVVKMIMNTPAEDTTGFKKRFRNMKKAKEVLSFDDDEKEEKNIVEIKTQEKTEFVKKVEKIFEEKKGSIFQELNDED</sequence>
<dbReference type="Gene3D" id="3.30.1370.50">
    <property type="entry name" value="R3H-like domain"/>
    <property type="match status" value="1"/>
</dbReference>
<evidence type="ECO:0000256" key="3">
    <source>
        <dbReference type="ARBA" id="ARBA00022723"/>
    </source>
</evidence>
<proteinExistence type="inferred from homology"/>
<evidence type="ECO:0000256" key="8">
    <source>
        <dbReference type="ARBA" id="ARBA00023163"/>
    </source>
</evidence>
<dbReference type="GO" id="GO:0000977">
    <property type="term" value="F:RNA polymerase II transcription regulatory region sequence-specific DNA binding"/>
    <property type="evidence" value="ECO:0007669"/>
    <property type="project" value="TreeGrafter"/>
</dbReference>
<evidence type="ECO:0000256" key="4">
    <source>
        <dbReference type="ARBA" id="ARBA00022737"/>
    </source>
</evidence>
<name>A0A1R2B6N7_9CILI</name>
<dbReference type="InterPro" id="IPR001374">
    <property type="entry name" value="R3H_dom"/>
</dbReference>
<keyword evidence="4" id="KW-0677">Repeat</keyword>
<dbReference type="CDD" id="cd06008">
    <property type="entry name" value="NF-X1-zinc-finger"/>
    <property type="match status" value="5"/>
</dbReference>
<evidence type="ECO:0000256" key="7">
    <source>
        <dbReference type="ARBA" id="ARBA00023015"/>
    </source>
</evidence>
<comment type="caution">
    <text evidence="12">The sequence shown here is derived from an EMBL/GenBank/DDBJ whole genome shotgun (WGS) entry which is preliminary data.</text>
</comment>
<keyword evidence="3" id="KW-0479">Metal-binding</keyword>
<evidence type="ECO:0000256" key="1">
    <source>
        <dbReference type="ARBA" id="ARBA00004123"/>
    </source>
</evidence>
<dbReference type="SMART" id="SM00438">
    <property type="entry name" value="ZnF_NFX"/>
    <property type="match status" value="9"/>
</dbReference>
<keyword evidence="6" id="KW-0862">Zinc</keyword>
<comment type="subcellular location">
    <subcellularLocation>
        <location evidence="1">Nucleus</location>
    </subcellularLocation>
</comment>
<dbReference type="SUPFAM" id="SSF82708">
    <property type="entry name" value="R3H domain"/>
    <property type="match status" value="1"/>
</dbReference>
<keyword evidence="8" id="KW-0804">Transcription</keyword>
<keyword evidence="5" id="KW-0863">Zinc-finger</keyword>
<evidence type="ECO:0000256" key="10">
    <source>
        <dbReference type="SAM" id="MobiDB-lite"/>
    </source>
</evidence>
<dbReference type="InterPro" id="IPR000967">
    <property type="entry name" value="Znf_NFX1"/>
</dbReference>
<evidence type="ECO:0000259" key="11">
    <source>
        <dbReference type="PROSITE" id="PS51061"/>
    </source>
</evidence>
<dbReference type="AlphaFoldDB" id="A0A1R2B6N7"/>
<comment type="similarity">
    <text evidence="2">Belongs to the NFX1 family.</text>
</comment>
<dbReference type="Pfam" id="PF01424">
    <property type="entry name" value="R3H"/>
    <property type="match status" value="1"/>
</dbReference>
<dbReference type="InterPro" id="IPR036867">
    <property type="entry name" value="R3H_dom_sf"/>
</dbReference>
<dbReference type="PANTHER" id="PTHR12360">
    <property type="entry name" value="NUCLEAR TRANSCRIPTION FACTOR, X-BOX BINDING 1 NFX1"/>
    <property type="match status" value="1"/>
</dbReference>
<accession>A0A1R2B6N7</accession>
<organism evidence="12 13">
    <name type="scientific">Stentor coeruleus</name>
    <dbReference type="NCBI Taxonomy" id="5963"/>
    <lineage>
        <taxon>Eukaryota</taxon>
        <taxon>Sar</taxon>
        <taxon>Alveolata</taxon>
        <taxon>Ciliophora</taxon>
        <taxon>Postciliodesmatophora</taxon>
        <taxon>Heterotrichea</taxon>
        <taxon>Heterotrichida</taxon>
        <taxon>Stentoridae</taxon>
        <taxon>Stentor</taxon>
    </lineage>
</organism>